<evidence type="ECO:0000313" key="1">
    <source>
        <dbReference type="EMBL" id="PEK27653.1"/>
    </source>
</evidence>
<dbReference type="EMBL" id="NUFG01000001">
    <property type="protein sequence ID" value="PEK27653.1"/>
    <property type="molecule type" value="Genomic_DNA"/>
</dbReference>
<name>A0AB73SHH6_9BACI</name>
<proteinExistence type="predicted"/>
<dbReference type="AlphaFoldDB" id="A0AB73SHH6"/>
<sequence>MPYQCCYCPIPKINYAPQRIERLVDDSNLNHIVGSEYSNIALFEVDENGKYTIIATPKYDELRVTYFYGDYAAKKI</sequence>
<reference evidence="1 2" key="1">
    <citation type="submission" date="2017-09" db="EMBL/GenBank/DDBJ databases">
        <title>Large-scale bioinformatics analysis of Bacillus genomes uncovers conserved roles of natural products in bacterial physiology.</title>
        <authorList>
            <consortium name="Agbiome Team Llc"/>
            <person name="Bleich R.M."/>
            <person name="Kirk G.J."/>
            <person name="Santa Maria K.C."/>
            <person name="Allen S.E."/>
            <person name="Farag S."/>
            <person name="Shank E.A."/>
            <person name="Bowers A."/>
        </authorList>
    </citation>
    <scope>NUCLEOTIDE SEQUENCE [LARGE SCALE GENOMIC DNA]</scope>
    <source>
        <strain evidence="1 2">AFS000414</strain>
    </source>
</reference>
<dbReference type="Proteomes" id="UP000220435">
    <property type="component" value="Unassembled WGS sequence"/>
</dbReference>
<accession>A0AB73SHH6</accession>
<gene>
    <name evidence="1" type="ORF">CN694_01255</name>
</gene>
<evidence type="ECO:0000313" key="2">
    <source>
        <dbReference type="Proteomes" id="UP000220435"/>
    </source>
</evidence>
<protein>
    <submittedName>
        <fullName evidence="1">Uncharacterized protein</fullName>
    </submittedName>
</protein>
<comment type="caution">
    <text evidence="1">The sequence shown here is derived from an EMBL/GenBank/DDBJ whole genome shotgun (WGS) entry which is preliminary data.</text>
</comment>
<organism evidence="1 2">
    <name type="scientific">Bacillus wiedmannii</name>
    <dbReference type="NCBI Taxonomy" id="1890302"/>
    <lineage>
        <taxon>Bacteria</taxon>
        <taxon>Bacillati</taxon>
        <taxon>Bacillota</taxon>
        <taxon>Bacilli</taxon>
        <taxon>Bacillales</taxon>
        <taxon>Bacillaceae</taxon>
        <taxon>Bacillus</taxon>
        <taxon>Bacillus cereus group</taxon>
    </lineage>
</organism>